<name>A0A382PD09_9ZZZZ</name>
<feature type="non-terminal residue" evidence="1">
    <location>
        <position position="80"/>
    </location>
</feature>
<dbReference type="AlphaFoldDB" id="A0A382PD09"/>
<reference evidence="1" key="1">
    <citation type="submission" date="2018-05" db="EMBL/GenBank/DDBJ databases">
        <authorList>
            <person name="Lanie J.A."/>
            <person name="Ng W.-L."/>
            <person name="Kazmierczak K.M."/>
            <person name="Andrzejewski T.M."/>
            <person name="Davidsen T.M."/>
            <person name="Wayne K.J."/>
            <person name="Tettelin H."/>
            <person name="Glass J.I."/>
            <person name="Rusch D."/>
            <person name="Podicherti R."/>
            <person name="Tsui H.-C.T."/>
            <person name="Winkler M.E."/>
        </authorList>
    </citation>
    <scope>NUCLEOTIDE SEQUENCE</scope>
</reference>
<accession>A0A382PD09</accession>
<protein>
    <submittedName>
        <fullName evidence="1">Uncharacterized protein</fullName>
    </submittedName>
</protein>
<proteinExistence type="predicted"/>
<organism evidence="1">
    <name type="scientific">marine metagenome</name>
    <dbReference type="NCBI Taxonomy" id="408172"/>
    <lineage>
        <taxon>unclassified sequences</taxon>
        <taxon>metagenomes</taxon>
        <taxon>ecological metagenomes</taxon>
    </lineage>
</organism>
<sequence>MKNLQIFKTQISTHSSILKNITILTLSLGIFLSTSSLSLANKAETIQLMHYAAKLSQDGKNEEALKIFLEITRKEPNNFY</sequence>
<evidence type="ECO:0000313" key="1">
    <source>
        <dbReference type="EMBL" id="SVC71116.1"/>
    </source>
</evidence>
<dbReference type="EMBL" id="UINC01106445">
    <property type="protein sequence ID" value="SVC71116.1"/>
    <property type="molecule type" value="Genomic_DNA"/>
</dbReference>
<gene>
    <name evidence="1" type="ORF">METZ01_LOCUS323970</name>
</gene>